<organism evidence="8">
    <name type="scientific">Caulobacter sp. 73W</name>
    <dbReference type="NCBI Taxonomy" id="3161137"/>
    <lineage>
        <taxon>Bacteria</taxon>
        <taxon>Pseudomonadati</taxon>
        <taxon>Pseudomonadota</taxon>
        <taxon>Alphaproteobacteria</taxon>
        <taxon>Caulobacterales</taxon>
        <taxon>Caulobacteraceae</taxon>
        <taxon>Caulobacter</taxon>
    </lineage>
</organism>
<evidence type="ECO:0000256" key="4">
    <source>
        <dbReference type="PIRSR" id="PIRSR600101-1"/>
    </source>
</evidence>
<dbReference type="InterPro" id="IPR029055">
    <property type="entry name" value="Ntn_hydrolases_N"/>
</dbReference>
<keyword evidence="7" id="KW-0732">Signal</keyword>
<evidence type="ECO:0000256" key="2">
    <source>
        <dbReference type="ARBA" id="ARBA00001089"/>
    </source>
</evidence>
<dbReference type="GO" id="GO:0036374">
    <property type="term" value="F:glutathione hydrolase activity"/>
    <property type="evidence" value="ECO:0007669"/>
    <property type="project" value="UniProtKB-UniRule"/>
</dbReference>
<gene>
    <name evidence="8" type="primary">ggt</name>
    <name evidence="8" type="ORF">ABOZ73_05655</name>
</gene>
<dbReference type="InterPro" id="IPR000101">
    <property type="entry name" value="GGT_peptidase"/>
</dbReference>
<dbReference type="PRINTS" id="PR01210">
    <property type="entry name" value="GGTRANSPTASE"/>
</dbReference>
<dbReference type="EC" id="2.3.2.2" evidence="6"/>
<name>A0AB39KW01_9CAUL</name>
<keyword evidence="6" id="KW-0378">Hydrolase</keyword>
<dbReference type="InterPro" id="IPR043138">
    <property type="entry name" value="GGT_lsub"/>
</dbReference>
<dbReference type="PANTHER" id="PTHR43881">
    <property type="entry name" value="GAMMA-GLUTAMYLTRANSPEPTIDASE (AFU_ORTHOLOGUE AFUA_4G13580)"/>
    <property type="match status" value="1"/>
</dbReference>
<comment type="PTM">
    <text evidence="6">Cleaved by autocatalysis into a large and a small subunit.</text>
</comment>
<dbReference type="Gene3D" id="1.10.246.130">
    <property type="match status" value="1"/>
</dbReference>
<dbReference type="InterPro" id="IPR052896">
    <property type="entry name" value="GGT-like_enzyme"/>
</dbReference>
<evidence type="ECO:0000256" key="3">
    <source>
        <dbReference type="ARBA" id="ARBA00047417"/>
    </source>
</evidence>
<comment type="catalytic activity">
    <reaction evidence="3 6">
        <text>an N-terminal (5-L-glutamyl)-[peptide] + an alpha-amino acid = 5-L-glutamyl amino acid + an N-terminal L-alpha-aminoacyl-[peptide]</text>
        <dbReference type="Rhea" id="RHEA:23904"/>
        <dbReference type="Rhea" id="RHEA-COMP:9780"/>
        <dbReference type="Rhea" id="RHEA-COMP:9795"/>
        <dbReference type="ChEBI" id="CHEBI:77644"/>
        <dbReference type="ChEBI" id="CHEBI:78597"/>
        <dbReference type="ChEBI" id="CHEBI:78599"/>
        <dbReference type="ChEBI" id="CHEBI:78608"/>
        <dbReference type="EC" id="2.3.2.2"/>
    </reaction>
</comment>
<evidence type="ECO:0000256" key="1">
    <source>
        <dbReference type="ARBA" id="ARBA00001049"/>
    </source>
</evidence>
<dbReference type="GO" id="GO:0006750">
    <property type="term" value="P:glutathione biosynthetic process"/>
    <property type="evidence" value="ECO:0007669"/>
    <property type="project" value="UniProtKB-KW"/>
</dbReference>
<evidence type="ECO:0000313" key="8">
    <source>
        <dbReference type="EMBL" id="XDO97903.1"/>
    </source>
</evidence>
<keyword evidence="6" id="KW-0865">Zymogen</keyword>
<comment type="similarity">
    <text evidence="6">Belongs to the gamma-glutamyltransferase family.</text>
</comment>
<accession>A0AB39KW01</accession>
<comment type="pathway">
    <text evidence="6">Sulfur metabolism; glutathione metabolism.</text>
</comment>
<reference evidence="8" key="1">
    <citation type="submission" date="2024-06" db="EMBL/GenBank/DDBJ databases">
        <title>Caulobacter inopinatus, sp. nov.</title>
        <authorList>
            <person name="Donachie S.P."/>
        </authorList>
    </citation>
    <scope>NUCLEOTIDE SEQUENCE</scope>
    <source>
        <strain evidence="8">73W</strain>
    </source>
</reference>
<keyword evidence="6 8" id="KW-0012">Acyltransferase</keyword>
<keyword evidence="6" id="KW-0317">Glutathione biosynthesis</keyword>
<dbReference type="InterPro" id="IPR043137">
    <property type="entry name" value="GGT_ssub_C"/>
</dbReference>
<keyword evidence="6 8" id="KW-0808">Transferase</keyword>
<evidence type="ECO:0000256" key="5">
    <source>
        <dbReference type="PIRSR" id="PIRSR600101-2"/>
    </source>
</evidence>
<dbReference type="EMBL" id="CP158375">
    <property type="protein sequence ID" value="XDO97903.1"/>
    <property type="molecule type" value="Genomic_DNA"/>
</dbReference>
<dbReference type="GO" id="GO:0006751">
    <property type="term" value="P:glutathione catabolic process"/>
    <property type="evidence" value="ECO:0007669"/>
    <property type="project" value="UniProtKB-UniRule"/>
</dbReference>
<feature type="chain" id="PRO_5044187543" description="Glutathione hydrolase proenzyme" evidence="7">
    <location>
        <begin position="22"/>
        <end position="590"/>
    </location>
</feature>
<comment type="catalytic activity">
    <reaction evidence="1 6">
        <text>an S-substituted glutathione + H2O = an S-substituted L-cysteinylglycine + L-glutamate</text>
        <dbReference type="Rhea" id="RHEA:59468"/>
        <dbReference type="ChEBI" id="CHEBI:15377"/>
        <dbReference type="ChEBI" id="CHEBI:29985"/>
        <dbReference type="ChEBI" id="CHEBI:90779"/>
        <dbReference type="ChEBI" id="CHEBI:143103"/>
        <dbReference type="EC" id="3.4.19.13"/>
    </reaction>
</comment>
<comment type="subunit">
    <text evidence="6">This enzyme consists of two polypeptide chains, which are synthesized in precursor form from a single polypeptide.</text>
</comment>
<dbReference type="GO" id="GO:0103068">
    <property type="term" value="F:leukotriene C4 gamma-glutamyl transferase activity"/>
    <property type="evidence" value="ECO:0007669"/>
    <property type="project" value="UniProtKB-EC"/>
</dbReference>
<sequence length="590" mass="63695">MRRRTFLAALPAAAVAGPALAQSQFFSGANPNRKRPDVHGGDRIDGANFASRSAAWGANGAAGTAHPLATQAAISVLKKGGSAADAAIAANACLGLMEPIACGIGGDCYVLLWDPKTRKVMGLNSSGRSPKGLSLETVRRRAKDGLLPSWGAVTVSVPGAVDAWRAMHERYGKLKWAELFEDAIHYAENGHAITQNVAFYLAGSHKRFINPASQIEEHDNFLKVWAASGKTPVEGEMFRNPDLARTYRLIAQGGGRAFYEGEIAETIERYFKRIGGWMTKADLANHKAVWTTAYKTGYRGVDVYALADNTQGLATLQLLNIMETFDIKSMGFQSAAAIHHAVEAKRLAYEDRARYYADQDFYKSPIEWLISKDYAAERAKLIRPDKILTPVYPGQAPSKGDTTYFTTADKDGMMVSIIQSNYRGMGSGLVADGLGFMFQDRGELFALTDGHPNIYAPGKRPFQTIIPGFAMKDGQPWLSFGVMGGDMQPQGQAQIISNMVDFGLGVQEAGDAPRWHHGGSTEPTGEAQQGVGELNLETGVPEATQKALAALGWNLKAGPGGYGGYQAIERWPGRYAAATEMRKDGVALAY</sequence>
<dbReference type="PANTHER" id="PTHR43881:SF1">
    <property type="entry name" value="GAMMA-GLUTAMYLTRANSPEPTIDASE (AFU_ORTHOLOGUE AFUA_4G13580)"/>
    <property type="match status" value="1"/>
</dbReference>
<feature type="binding site" evidence="5">
    <location>
        <position position="485"/>
    </location>
    <ligand>
        <name>L-glutamate</name>
        <dbReference type="ChEBI" id="CHEBI:29985"/>
    </ligand>
</feature>
<comment type="catalytic activity">
    <reaction evidence="2 6">
        <text>glutathione + H2O = L-cysteinylglycine + L-glutamate</text>
        <dbReference type="Rhea" id="RHEA:28807"/>
        <dbReference type="ChEBI" id="CHEBI:15377"/>
        <dbReference type="ChEBI" id="CHEBI:29985"/>
        <dbReference type="ChEBI" id="CHEBI:57925"/>
        <dbReference type="ChEBI" id="CHEBI:61694"/>
        <dbReference type="EC" id="3.4.19.13"/>
    </reaction>
</comment>
<dbReference type="Pfam" id="PF01019">
    <property type="entry name" value="G_glu_transpept"/>
    <property type="match status" value="1"/>
</dbReference>
<evidence type="ECO:0000256" key="7">
    <source>
        <dbReference type="SAM" id="SignalP"/>
    </source>
</evidence>
<dbReference type="AlphaFoldDB" id="A0AB39KW01"/>
<dbReference type="Gene3D" id="3.60.20.40">
    <property type="match status" value="1"/>
</dbReference>
<dbReference type="RefSeq" id="WP_369061420.1">
    <property type="nucleotide sequence ID" value="NZ_CP158375.1"/>
</dbReference>
<dbReference type="SUPFAM" id="SSF56235">
    <property type="entry name" value="N-terminal nucleophile aminohydrolases (Ntn hydrolases)"/>
    <property type="match status" value="1"/>
</dbReference>
<feature type="active site" description="Nucleophile" evidence="4">
    <location>
        <position position="402"/>
    </location>
</feature>
<dbReference type="EC" id="3.4.19.13" evidence="6"/>
<evidence type="ECO:0000256" key="6">
    <source>
        <dbReference type="RuleBase" id="RU368036"/>
    </source>
</evidence>
<feature type="signal peptide" evidence="7">
    <location>
        <begin position="1"/>
        <end position="21"/>
    </location>
</feature>
<dbReference type="NCBIfam" id="TIGR00066">
    <property type="entry name" value="g_glut_trans"/>
    <property type="match status" value="1"/>
</dbReference>
<protein>
    <recommendedName>
        <fullName evidence="6">Glutathione hydrolase proenzyme</fullName>
        <ecNumber evidence="6">2.3.2.2</ecNumber>
        <ecNumber evidence="6">3.4.19.13</ecNumber>
    </recommendedName>
    <component>
        <recommendedName>
            <fullName evidence="6">Glutathione hydrolase large chain</fullName>
        </recommendedName>
    </component>
    <component>
        <recommendedName>
            <fullName evidence="6">Glutathione hydrolase small chain</fullName>
        </recommendedName>
    </component>
</protein>
<proteinExistence type="inferred from homology"/>